<evidence type="ECO:0000313" key="3">
    <source>
        <dbReference type="Proteomes" id="UP001295684"/>
    </source>
</evidence>
<organism evidence="2 3">
    <name type="scientific">Euplotes crassus</name>
    <dbReference type="NCBI Taxonomy" id="5936"/>
    <lineage>
        <taxon>Eukaryota</taxon>
        <taxon>Sar</taxon>
        <taxon>Alveolata</taxon>
        <taxon>Ciliophora</taxon>
        <taxon>Intramacronucleata</taxon>
        <taxon>Spirotrichea</taxon>
        <taxon>Hypotrichia</taxon>
        <taxon>Euplotida</taxon>
        <taxon>Euplotidae</taxon>
        <taxon>Moneuplotes</taxon>
    </lineage>
</organism>
<comment type="caution">
    <text evidence="2">The sequence shown here is derived from an EMBL/GenBank/DDBJ whole genome shotgun (WGS) entry which is preliminary data.</text>
</comment>
<accession>A0AAD1Y0T2</accession>
<dbReference type="AlphaFoldDB" id="A0AAD1Y0T2"/>
<feature type="region of interest" description="Disordered" evidence="1">
    <location>
        <begin position="73"/>
        <end position="93"/>
    </location>
</feature>
<dbReference type="Proteomes" id="UP001295684">
    <property type="component" value="Unassembled WGS sequence"/>
</dbReference>
<gene>
    <name evidence="2" type="ORF">ECRASSUSDP1_LOCUS24025</name>
</gene>
<protein>
    <submittedName>
        <fullName evidence="2">Uncharacterized protein</fullName>
    </submittedName>
</protein>
<evidence type="ECO:0000256" key="1">
    <source>
        <dbReference type="SAM" id="MobiDB-lite"/>
    </source>
</evidence>
<name>A0AAD1Y0T2_EUPCR</name>
<feature type="compositionally biased region" description="Polar residues" evidence="1">
    <location>
        <begin position="1"/>
        <end position="12"/>
    </location>
</feature>
<evidence type="ECO:0000313" key="2">
    <source>
        <dbReference type="EMBL" id="CAI2382548.1"/>
    </source>
</evidence>
<sequence>MEHAQQTLNTLQRHTEHSTRNQNHLPQRLICRSISPLNTLIHPSPPSNFTSIPPQNPLFGSLLLPASLLHQSGPYHNPTGPHPQILSSHRINF</sequence>
<reference evidence="2" key="1">
    <citation type="submission" date="2023-07" db="EMBL/GenBank/DDBJ databases">
        <authorList>
            <consortium name="AG Swart"/>
            <person name="Singh M."/>
            <person name="Singh A."/>
            <person name="Seah K."/>
            <person name="Emmerich C."/>
        </authorList>
    </citation>
    <scope>NUCLEOTIDE SEQUENCE</scope>
    <source>
        <strain evidence="2">DP1</strain>
    </source>
</reference>
<keyword evidence="3" id="KW-1185">Reference proteome</keyword>
<feature type="region of interest" description="Disordered" evidence="1">
    <location>
        <begin position="1"/>
        <end position="25"/>
    </location>
</feature>
<dbReference type="EMBL" id="CAMPGE010024734">
    <property type="protein sequence ID" value="CAI2382548.1"/>
    <property type="molecule type" value="Genomic_DNA"/>
</dbReference>
<proteinExistence type="predicted"/>